<dbReference type="Pfam" id="PF14383">
    <property type="entry name" value="VARLMGL"/>
    <property type="match status" value="1"/>
</dbReference>
<feature type="compositionally biased region" description="Polar residues" evidence="1">
    <location>
        <begin position="329"/>
        <end position="341"/>
    </location>
</feature>
<name>A0A498J6V7_MALDO</name>
<feature type="domain" description="DUF4378" evidence="2">
    <location>
        <begin position="893"/>
        <end position="989"/>
    </location>
</feature>
<evidence type="ECO:0000259" key="3">
    <source>
        <dbReference type="Pfam" id="PF14383"/>
    </source>
</evidence>
<feature type="region of interest" description="Disordered" evidence="1">
    <location>
        <begin position="200"/>
        <end position="220"/>
    </location>
</feature>
<proteinExistence type="predicted"/>
<feature type="region of interest" description="Disordered" evidence="1">
    <location>
        <begin position="329"/>
        <end position="442"/>
    </location>
</feature>
<dbReference type="Pfam" id="PF14309">
    <property type="entry name" value="DUF4378"/>
    <property type="match status" value="1"/>
</dbReference>
<evidence type="ECO:0000259" key="2">
    <source>
        <dbReference type="Pfam" id="PF14309"/>
    </source>
</evidence>
<dbReference type="PANTHER" id="PTHR21726">
    <property type="entry name" value="PHOSPHATIDYLINOSITOL N-ACETYLGLUCOSAMINYLTRANSFERASE SUBUNIT P DOWN SYNDROME CRITICAL REGION PROTEIN 5 -RELATED"/>
    <property type="match status" value="1"/>
</dbReference>
<gene>
    <name evidence="4" type="ORF">DVH24_035259</name>
</gene>
<evidence type="ECO:0008006" key="6">
    <source>
        <dbReference type="Google" id="ProtNLM"/>
    </source>
</evidence>
<accession>A0A498J6V7</accession>
<feature type="compositionally biased region" description="Polar residues" evidence="1">
    <location>
        <begin position="388"/>
        <end position="415"/>
    </location>
</feature>
<protein>
    <recommendedName>
        <fullName evidence="6">DUF4378 domain-containing protein</fullName>
    </recommendedName>
</protein>
<organism evidence="4 5">
    <name type="scientific">Malus domestica</name>
    <name type="common">Apple</name>
    <name type="synonym">Pyrus malus</name>
    <dbReference type="NCBI Taxonomy" id="3750"/>
    <lineage>
        <taxon>Eukaryota</taxon>
        <taxon>Viridiplantae</taxon>
        <taxon>Streptophyta</taxon>
        <taxon>Embryophyta</taxon>
        <taxon>Tracheophyta</taxon>
        <taxon>Spermatophyta</taxon>
        <taxon>Magnoliopsida</taxon>
        <taxon>eudicotyledons</taxon>
        <taxon>Gunneridae</taxon>
        <taxon>Pentapetalae</taxon>
        <taxon>rosids</taxon>
        <taxon>fabids</taxon>
        <taxon>Rosales</taxon>
        <taxon>Rosaceae</taxon>
        <taxon>Amygdaloideae</taxon>
        <taxon>Maleae</taxon>
        <taxon>Malus</taxon>
    </lineage>
</organism>
<dbReference type="InterPro" id="IPR025486">
    <property type="entry name" value="DUF4378"/>
</dbReference>
<feature type="domain" description="DUF3741" evidence="3">
    <location>
        <begin position="94"/>
        <end position="120"/>
    </location>
</feature>
<dbReference type="InterPro" id="IPR032795">
    <property type="entry name" value="DUF3741-assoc"/>
</dbReference>
<dbReference type="STRING" id="3750.A0A498J6V7"/>
<keyword evidence="5" id="KW-1185">Reference proteome</keyword>
<evidence type="ECO:0000313" key="4">
    <source>
        <dbReference type="EMBL" id="RXH90495.1"/>
    </source>
</evidence>
<feature type="region of interest" description="Disordered" evidence="1">
    <location>
        <begin position="548"/>
        <end position="567"/>
    </location>
</feature>
<feature type="compositionally biased region" description="Polar residues" evidence="1">
    <location>
        <begin position="211"/>
        <end position="220"/>
    </location>
</feature>
<dbReference type="PANTHER" id="PTHR21726:SF61">
    <property type="entry name" value="DNAA INITIATOR-ASSOCIATING PROTEIN"/>
    <property type="match status" value="1"/>
</dbReference>
<dbReference type="Proteomes" id="UP000290289">
    <property type="component" value="Chromosome 9"/>
</dbReference>
<sequence>MNDSAGKTASSLVIAEKKIHRPGGCVGIFFQLLDWNRRFAKKKLFSKKLLPPSRANKVSKKFRDEKMPISKLHLIADENSGGFPNAKKNGNPSVDYEHKHELRAPSLVARLMGLESMPATREKPKKASFADVSDSGEKTIVNNCSGNDREELNLETQNGKSEARPQKLQKMGPYEKRAVTRFGAEALQIKSVLSCSRKHHPKLASPVKSPRISSGKNASRNSRLIGAATRILEPGLQSTNRAKGALTYSPSFQYPPVCEVVEDGATVQSPEISKHARCNAGASNSLIGQTSCKSCGSSVDVVDSSSKVEAQQPAFPSFASNIINGSSMVAEQSKPKSSISSFGKEKDAISQGTRNQPVSVSGQKGIRSLGEPVTEGKSLPPEGLASWQLLSNQPCKPQKGEASSITSKNRSQMQHRMSLGRERIPPRSKLNSLDGRRDSSAANAVTGTKDFVALNRNLSVRSRPRVLTKMNDYKFDTEKEAFNGKDDYPSQLRTTIRKRRIINGSGQVESSGFVGSTSTRRGNYQFDVPTGKRLGNGVHFVNHTSARNKLAGQREGNRANGNKGTDVISFTFNSPIRNRTGNPAGMQGTNIDNCIKAPPQEPLPLSGDVIGAFLEQKLRELACQEDENMATGASSKRSTAMILQELISALSADHSISSHDGQMANTDIASPLRWFGYVKRRPTDIPVGRCDYETKVQRRRGRGRPRKTLEKTLQKDLKYLDLTEDACGKTDRSVGIFHDGHHLSPGSVLEASFSSSSLDDSSGHRSFYPHSMDYSADQLQLGHDADIVDSATSVDKNKTGGEMITALFGNVSRMLHSIDAGGERLSGGKLTNANEVILNAELLFGDVTLHNKGNIMEGLFVSPLLLDLETIAGTMMTKFHVYSSFRGVKELTEFLFGVVVEYLESKYDRYCNSGFRFWKKLPAGMNHKLMIQEVREEIQKWTDLAGMIPDELIEWDISQSLGKWTDFNIEAFEVGSEIDGDILQSLVNEVVIDLCESRLLDSF</sequence>
<feature type="compositionally biased region" description="Polar residues" evidence="1">
    <location>
        <begin position="350"/>
        <end position="362"/>
    </location>
</feature>
<evidence type="ECO:0000256" key="1">
    <source>
        <dbReference type="SAM" id="MobiDB-lite"/>
    </source>
</evidence>
<comment type="caution">
    <text evidence="4">The sequence shown here is derived from an EMBL/GenBank/DDBJ whole genome shotgun (WGS) entry which is preliminary data.</text>
</comment>
<dbReference type="AlphaFoldDB" id="A0A498J6V7"/>
<reference evidence="4 5" key="1">
    <citation type="submission" date="2018-10" db="EMBL/GenBank/DDBJ databases">
        <title>A high-quality apple genome assembly.</title>
        <authorList>
            <person name="Hu J."/>
        </authorList>
    </citation>
    <scope>NUCLEOTIDE SEQUENCE [LARGE SCALE GENOMIC DNA]</scope>
    <source>
        <strain evidence="5">cv. HFTH1</strain>
        <tissue evidence="4">Young leaf</tissue>
    </source>
</reference>
<evidence type="ECO:0000313" key="5">
    <source>
        <dbReference type="Proteomes" id="UP000290289"/>
    </source>
</evidence>
<dbReference type="EMBL" id="RDQH01000335">
    <property type="protein sequence ID" value="RXH90495.1"/>
    <property type="molecule type" value="Genomic_DNA"/>
</dbReference>